<keyword evidence="2" id="KW-1133">Transmembrane helix</keyword>
<evidence type="ECO:0000313" key="4">
    <source>
        <dbReference type="EMBL" id="TYS56988.1"/>
    </source>
</evidence>
<organism evidence="4 5">
    <name type="scientific">Rossellomorea marisflavi</name>
    <dbReference type="NCBI Taxonomy" id="189381"/>
    <lineage>
        <taxon>Bacteria</taxon>
        <taxon>Bacillati</taxon>
        <taxon>Bacillota</taxon>
        <taxon>Bacilli</taxon>
        <taxon>Bacillales</taxon>
        <taxon>Bacillaceae</taxon>
        <taxon>Rossellomorea</taxon>
    </lineage>
</organism>
<reference evidence="4 5" key="1">
    <citation type="submission" date="2019-08" db="EMBL/GenBank/DDBJ databases">
        <title>Bacillus genomes from the desert of Cuatro Cienegas, Coahuila.</title>
        <authorList>
            <person name="Olmedo-Alvarez G."/>
        </authorList>
    </citation>
    <scope>NUCLEOTIDE SEQUENCE [LARGE SCALE GENOMIC DNA]</scope>
    <source>
        <strain evidence="4 5">CH108_3D</strain>
    </source>
</reference>
<dbReference type="PANTHER" id="PTHR37813:SF1">
    <property type="entry name" value="FELS-2 PROPHAGE PROTEIN"/>
    <property type="match status" value="1"/>
</dbReference>
<evidence type="ECO:0000313" key="5">
    <source>
        <dbReference type="Proteomes" id="UP000322997"/>
    </source>
</evidence>
<dbReference type="AlphaFoldDB" id="A0A5D4S488"/>
<gene>
    <name evidence="4" type="ORF">FZC83_05345</name>
</gene>
<dbReference type="PANTHER" id="PTHR37813">
    <property type="entry name" value="FELS-2 PROPHAGE PROTEIN"/>
    <property type="match status" value="1"/>
</dbReference>
<protein>
    <submittedName>
        <fullName evidence="4">Phage tail tape measure protein</fullName>
    </submittedName>
</protein>
<comment type="caution">
    <text evidence="4">The sequence shown here is derived from an EMBL/GenBank/DDBJ whole genome shotgun (WGS) entry which is preliminary data.</text>
</comment>
<dbReference type="RefSeq" id="WP_148984648.1">
    <property type="nucleotide sequence ID" value="NZ_JBNILK010000001.1"/>
</dbReference>
<feature type="transmembrane region" description="Helical" evidence="2">
    <location>
        <begin position="404"/>
        <end position="422"/>
    </location>
</feature>
<feature type="transmembrane region" description="Helical" evidence="2">
    <location>
        <begin position="376"/>
        <end position="398"/>
    </location>
</feature>
<accession>A0A5D4S488</accession>
<name>A0A5D4S488_9BACI</name>
<dbReference type="Pfam" id="PF10145">
    <property type="entry name" value="PhageMin_Tail"/>
    <property type="match status" value="1"/>
</dbReference>
<keyword evidence="2" id="KW-0472">Membrane</keyword>
<dbReference type="NCBIfam" id="TIGR01760">
    <property type="entry name" value="tape_meas_TP901"/>
    <property type="match status" value="1"/>
</dbReference>
<feature type="transmembrane region" description="Helical" evidence="2">
    <location>
        <begin position="467"/>
        <end position="490"/>
    </location>
</feature>
<evidence type="ECO:0000259" key="3">
    <source>
        <dbReference type="Pfam" id="PF10145"/>
    </source>
</evidence>
<feature type="domain" description="Phage tail tape measure protein" evidence="3">
    <location>
        <begin position="84"/>
        <end position="283"/>
    </location>
</feature>
<evidence type="ECO:0000256" key="2">
    <source>
        <dbReference type="SAM" id="Phobius"/>
    </source>
</evidence>
<feature type="transmembrane region" description="Helical" evidence="2">
    <location>
        <begin position="522"/>
        <end position="541"/>
    </location>
</feature>
<keyword evidence="2" id="KW-0812">Transmembrane</keyword>
<dbReference type="InterPro" id="IPR010090">
    <property type="entry name" value="Phage_tape_meas"/>
</dbReference>
<proteinExistence type="predicted"/>
<dbReference type="Proteomes" id="UP000322997">
    <property type="component" value="Unassembled WGS sequence"/>
</dbReference>
<dbReference type="EMBL" id="VTEQ01000001">
    <property type="protein sequence ID" value="TYS56988.1"/>
    <property type="molecule type" value="Genomic_DNA"/>
</dbReference>
<evidence type="ECO:0000256" key="1">
    <source>
        <dbReference type="ARBA" id="ARBA00022612"/>
    </source>
</evidence>
<keyword evidence="1" id="KW-1188">Viral release from host cell</keyword>
<sequence length="759" mass="78182">MSGLNISFRISAIDDFTNTMKNLNSQTKQAFDTAGKLGAGMTAAGLGMAAGLGVAVNTAKNFESQVARVSAISGASAEELNLLRQSALDLGAASSKSASEVAVGQEELAKLGMTANEILGAMPGVISAAEASGSDMAQTAEVMASSLNIFGLEATEATRVADVLAAVANGSAASINDMQYALKYAGPPASALGVSLEELSASVGVLMDSGMKGEQAGTTLRGALLSLLNPSEENTKLMESMGIAITDTSGNFVGISKLVENLSDSMEGMTETQKAANLAALVGTESVSGMLSLMSAGPDKIDEFTKSLENSEGASAKTAAIMKDNLGGSLEQLQGALETASITIGTALTPAIQFVAEGIRKLIELFNKMPAGAQNAIAITAGLTAAFLLLGGPLLMFIGFIPTIVSGFAAISSAISVAIPIISALLGPVTLIVVAIAGLAVAFVVAYKKIEWFRDMVNAAWEWIKNATMVAFNFIKGIVMQVVSAIVAFAGEQLAKFGGLWDKHGAFIMSTVKTYFSLVKDYIQIVMAVIKGIFQTVWPIISNVVKIAWGLIKTIVGSAIDIVVGLIDAGMSLLQGDWKGAWEAIKGIGEDIMNNIIDFFKGIDLAQIGKDIIQGLVNGMSGMIGTVTSKVKEIAGKIPAGVKSLLNIHSPSRVMMALGGYTAEGLALGIGNGLRQVERASAGMASAAVPNMGSASLQYGAAGSSASNRGGLGAGNTINLTVNYSGSGSREDAQHFAEFTEKYLSEQFSQQLRISGVKG</sequence>
<feature type="transmembrane region" description="Helical" evidence="2">
    <location>
        <begin position="429"/>
        <end position="447"/>
    </location>
</feature>